<reference evidence="1 2" key="1">
    <citation type="journal article" date="2017" name="Curr. Biol.">
        <title>The Evolution of Venom by Co-option of Single-Copy Genes.</title>
        <authorList>
            <person name="Martinson E.O."/>
            <person name="Mrinalini"/>
            <person name="Kelkar Y.D."/>
            <person name="Chang C.H."/>
            <person name="Werren J.H."/>
        </authorList>
    </citation>
    <scope>NUCLEOTIDE SEQUENCE [LARGE SCALE GENOMIC DNA]</scope>
    <source>
        <strain evidence="1 2">Alberta</strain>
        <tissue evidence="1">Whole body</tissue>
    </source>
</reference>
<comment type="caution">
    <text evidence="1">The sequence shown here is derived from an EMBL/GenBank/DDBJ whole genome shotgun (WGS) entry which is preliminary data.</text>
</comment>
<sequence length="147" mass="17297">MAIKNNDQRLELLGIINSMVKSENSQDFDSYLADFNEKAHTDVKNYFDLNWLPIKTEWWELHRNLEMSYKDIQLVLKVDTNIKYAYNKVLIQLQYYPYITIRNVTNTTIECTVMQVTKTEDIIHVTPASCTCFDRINGKKEEHLAAL</sequence>
<organism evidence="1 2">
    <name type="scientific">Trichomalopsis sarcophagae</name>
    <dbReference type="NCBI Taxonomy" id="543379"/>
    <lineage>
        <taxon>Eukaryota</taxon>
        <taxon>Metazoa</taxon>
        <taxon>Ecdysozoa</taxon>
        <taxon>Arthropoda</taxon>
        <taxon>Hexapoda</taxon>
        <taxon>Insecta</taxon>
        <taxon>Pterygota</taxon>
        <taxon>Neoptera</taxon>
        <taxon>Endopterygota</taxon>
        <taxon>Hymenoptera</taxon>
        <taxon>Apocrita</taxon>
        <taxon>Proctotrupomorpha</taxon>
        <taxon>Chalcidoidea</taxon>
        <taxon>Pteromalidae</taxon>
        <taxon>Pteromalinae</taxon>
        <taxon>Trichomalopsis</taxon>
    </lineage>
</organism>
<dbReference type="AlphaFoldDB" id="A0A232FMJ4"/>
<accession>A0A232FMJ4</accession>
<keyword evidence="2" id="KW-1185">Reference proteome</keyword>
<dbReference type="Proteomes" id="UP000215335">
    <property type="component" value="Unassembled WGS sequence"/>
</dbReference>
<gene>
    <name evidence="1" type="ORF">TSAR_013073</name>
</gene>
<protein>
    <submittedName>
        <fullName evidence="1">Uncharacterized protein</fullName>
    </submittedName>
</protein>
<dbReference type="EMBL" id="NNAY01000014">
    <property type="protein sequence ID" value="OXU31961.1"/>
    <property type="molecule type" value="Genomic_DNA"/>
</dbReference>
<evidence type="ECO:0000313" key="2">
    <source>
        <dbReference type="Proteomes" id="UP000215335"/>
    </source>
</evidence>
<name>A0A232FMJ4_9HYME</name>
<evidence type="ECO:0000313" key="1">
    <source>
        <dbReference type="EMBL" id="OXU31961.1"/>
    </source>
</evidence>
<proteinExistence type="predicted"/>